<feature type="domain" description="CREG-like beta-barrel" evidence="3">
    <location>
        <begin position="47"/>
        <end position="270"/>
    </location>
</feature>
<protein>
    <recommendedName>
        <fullName evidence="3">CREG-like beta-barrel domain-containing protein</fullName>
    </recommendedName>
</protein>
<dbReference type="SUPFAM" id="SSF50475">
    <property type="entry name" value="FMN-binding split barrel"/>
    <property type="match status" value="1"/>
</dbReference>
<feature type="compositionally biased region" description="Basic and acidic residues" evidence="1">
    <location>
        <begin position="27"/>
        <end position="38"/>
    </location>
</feature>
<reference evidence="4 5" key="1">
    <citation type="journal article" date="2024" name="Commun. Biol.">
        <title>Comparative genomic analysis of thermophilic fungi reveals convergent evolutionary adaptations and gene losses.</title>
        <authorList>
            <person name="Steindorff A.S."/>
            <person name="Aguilar-Pontes M.V."/>
            <person name="Robinson A.J."/>
            <person name="Andreopoulos B."/>
            <person name="LaButti K."/>
            <person name="Kuo A."/>
            <person name="Mondo S."/>
            <person name="Riley R."/>
            <person name="Otillar R."/>
            <person name="Haridas S."/>
            <person name="Lipzen A."/>
            <person name="Grimwood J."/>
            <person name="Schmutz J."/>
            <person name="Clum A."/>
            <person name="Reid I.D."/>
            <person name="Moisan M.C."/>
            <person name="Butler G."/>
            <person name="Nguyen T.T.M."/>
            <person name="Dewar K."/>
            <person name="Conant G."/>
            <person name="Drula E."/>
            <person name="Henrissat B."/>
            <person name="Hansel C."/>
            <person name="Singer S."/>
            <person name="Hutchinson M.I."/>
            <person name="de Vries R.P."/>
            <person name="Natvig D.O."/>
            <person name="Powell A.J."/>
            <person name="Tsang A."/>
            <person name="Grigoriev I.V."/>
        </authorList>
    </citation>
    <scope>NUCLEOTIDE SEQUENCE [LARGE SCALE GENOMIC DNA]</scope>
    <source>
        <strain evidence="4 5">ATCC 24622</strain>
    </source>
</reference>
<feature type="signal peptide" evidence="2">
    <location>
        <begin position="1"/>
        <end position="19"/>
    </location>
</feature>
<evidence type="ECO:0000313" key="4">
    <source>
        <dbReference type="EMBL" id="KAL1875688.1"/>
    </source>
</evidence>
<dbReference type="InterPro" id="IPR012349">
    <property type="entry name" value="Split_barrel_FMN-bd"/>
</dbReference>
<dbReference type="PANTHER" id="PTHR37273:SF1">
    <property type="entry name" value="ADL397C-AP"/>
    <property type="match status" value="1"/>
</dbReference>
<organism evidence="4 5">
    <name type="scientific">Phialemonium thermophilum</name>
    <dbReference type="NCBI Taxonomy" id="223376"/>
    <lineage>
        <taxon>Eukaryota</taxon>
        <taxon>Fungi</taxon>
        <taxon>Dikarya</taxon>
        <taxon>Ascomycota</taxon>
        <taxon>Pezizomycotina</taxon>
        <taxon>Sordariomycetes</taxon>
        <taxon>Sordariomycetidae</taxon>
        <taxon>Cephalothecales</taxon>
        <taxon>Cephalothecaceae</taxon>
        <taxon>Phialemonium</taxon>
    </lineage>
</organism>
<dbReference type="Gene3D" id="2.30.110.10">
    <property type="entry name" value="Electron Transport, Fmn-binding Protein, Chain A"/>
    <property type="match status" value="1"/>
</dbReference>
<evidence type="ECO:0000259" key="3">
    <source>
        <dbReference type="Pfam" id="PF13883"/>
    </source>
</evidence>
<accession>A0ABR3XIB3</accession>
<dbReference type="Proteomes" id="UP001586593">
    <property type="component" value="Unassembled WGS sequence"/>
</dbReference>
<name>A0ABR3XIB3_9PEZI</name>
<evidence type="ECO:0000313" key="5">
    <source>
        <dbReference type="Proteomes" id="UP001586593"/>
    </source>
</evidence>
<feature type="region of interest" description="Disordered" evidence="1">
    <location>
        <begin position="22"/>
        <end position="42"/>
    </location>
</feature>
<comment type="caution">
    <text evidence="4">The sequence shown here is derived from an EMBL/GenBank/DDBJ whole genome shotgun (WGS) entry which is preliminary data.</text>
</comment>
<dbReference type="Pfam" id="PF13883">
    <property type="entry name" value="CREG_beta-barrel"/>
    <property type="match status" value="1"/>
</dbReference>
<dbReference type="InterPro" id="IPR055343">
    <property type="entry name" value="CREG_beta-barrel"/>
</dbReference>
<sequence length="306" mass="33916">MRSLFALQTLLTCASLASAAAVPSPRDGQDQPHLHQHDSPNALRIPTSYESAVLGRRILALTPLGTLVTVFPHDKDTGPAEHRPAGMGGSPVGMVEYVADCERSRKEEDGVGTGNPTLLALTVATPFRNVRAGSNVSLSLRWTPPYPPAKRIRATPSPPMGNLFSRALKRILRFSSDDGDDDERPDPAPYSAANLPRFSLFGHIEPIDNVDNDDELARCFTSVHPDARYWLPGNPIHESRFVRLVVTHVYWVGGFGDRAYIGWIPADEWHRVSRAEWEAVRLPGERKGWKEWALGEDEDSWAWGDL</sequence>
<evidence type="ECO:0000256" key="1">
    <source>
        <dbReference type="SAM" id="MobiDB-lite"/>
    </source>
</evidence>
<gene>
    <name evidence="4" type="ORF">VTK73DRAFT_9943</name>
</gene>
<keyword evidence="2" id="KW-0732">Signal</keyword>
<dbReference type="PANTHER" id="PTHR37273">
    <property type="entry name" value="CHROMOSOME 8, WHOLE GENOME SHOTGUN SEQUENCE"/>
    <property type="match status" value="1"/>
</dbReference>
<keyword evidence="5" id="KW-1185">Reference proteome</keyword>
<feature type="chain" id="PRO_5047093439" description="CREG-like beta-barrel domain-containing protein" evidence="2">
    <location>
        <begin position="20"/>
        <end position="306"/>
    </location>
</feature>
<proteinExistence type="predicted"/>
<dbReference type="EMBL" id="JAZHXJ010000089">
    <property type="protein sequence ID" value="KAL1875688.1"/>
    <property type="molecule type" value="Genomic_DNA"/>
</dbReference>
<evidence type="ECO:0000256" key="2">
    <source>
        <dbReference type="SAM" id="SignalP"/>
    </source>
</evidence>